<evidence type="ECO:0000313" key="2">
    <source>
        <dbReference type="EMBL" id="MCO6046140.1"/>
    </source>
</evidence>
<evidence type="ECO:0000256" key="1">
    <source>
        <dbReference type="SAM" id="SignalP"/>
    </source>
</evidence>
<dbReference type="RefSeq" id="WP_252854254.1">
    <property type="nucleotide sequence ID" value="NZ_JAMXLR010000066.1"/>
</dbReference>
<dbReference type="Proteomes" id="UP001155241">
    <property type="component" value="Unassembled WGS sequence"/>
</dbReference>
<comment type="caution">
    <text evidence="2">The sequence shown here is derived from an EMBL/GenBank/DDBJ whole genome shotgun (WGS) entry which is preliminary data.</text>
</comment>
<feature type="signal peptide" evidence="1">
    <location>
        <begin position="1"/>
        <end position="25"/>
    </location>
</feature>
<name>A0A9X2FC15_9BACT</name>
<reference evidence="2" key="1">
    <citation type="submission" date="2022-06" db="EMBL/GenBank/DDBJ databases">
        <title>Aeoliella straminimaris, a novel planctomycete from sediments.</title>
        <authorList>
            <person name="Vitorino I.R."/>
            <person name="Lage O.M."/>
        </authorList>
    </citation>
    <scope>NUCLEOTIDE SEQUENCE</scope>
    <source>
        <strain evidence="2">ICT_H6.2</strain>
    </source>
</reference>
<evidence type="ECO:0000313" key="3">
    <source>
        <dbReference type="Proteomes" id="UP001155241"/>
    </source>
</evidence>
<sequence>MRLQQITTTSLSALCLLIITSVAQAQLTGTMDIDIGGLPTGGADPPNDEVLMIDLGTGGQDAVIIGVGWDVTITANDPSWLSHASILFADSFGFSQNPAGLPEFGGDDFSGTASYSSGGIEDITMIPIPGIEDTFDLSFTAPGGILTLVLNEFVDDLSLAPDGLWESPSLVTVRYTYIPEPASVTLLCMATLGLLSRRYRNHTNER</sequence>
<evidence type="ECO:0008006" key="4">
    <source>
        <dbReference type="Google" id="ProtNLM"/>
    </source>
</evidence>
<keyword evidence="3" id="KW-1185">Reference proteome</keyword>
<gene>
    <name evidence="2" type="ORF">NG895_19750</name>
</gene>
<proteinExistence type="predicted"/>
<dbReference type="EMBL" id="JAMXLR010000066">
    <property type="protein sequence ID" value="MCO6046140.1"/>
    <property type="molecule type" value="Genomic_DNA"/>
</dbReference>
<organism evidence="2 3">
    <name type="scientific">Aeoliella straminimaris</name>
    <dbReference type="NCBI Taxonomy" id="2954799"/>
    <lineage>
        <taxon>Bacteria</taxon>
        <taxon>Pseudomonadati</taxon>
        <taxon>Planctomycetota</taxon>
        <taxon>Planctomycetia</taxon>
        <taxon>Pirellulales</taxon>
        <taxon>Lacipirellulaceae</taxon>
        <taxon>Aeoliella</taxon>
    </lineage>
</organism>
<protein>
    <recommendedName>
        <fullName evidence="4">PEP-CTERM protein-sorting domain-containing protein</fullName>
    </recommendedName>
</protein>
<keyword evidence="1" id="KW-0732">Signal</keyword>
<feature type="chain" id="PRO_5040725164" description="PEP-CTERM protein-sorting domain-containing protein" evidence="1">
    <location>
        <begin position="26"/>
        <end position="206"/>
    </location>
</feature>
<accession>A0A9X2FC15</accession>
<dbReference type="AlphaFoldDB" id="A0A9X2FC15"/>